<dbReference type="Gene3D" id="3.40.190.10">
    <property type="entry name" value="Periplasmic binding protein-like II"/>
    <property type="match status" value="2"/>
</dbReference>
<evidence type="ECO:0000313" key="7">
    <source>
        <dbReference type="EMBL" id="ANI93378.1"/>
    </source>
</evidence>
<name>A0A173LP17_9ACTN</name>
<dbReference type="InterPro" id="IPR036390">
    <property type="entry name" value="WH_DNA-bd_sf"/>
</dbReference>
<reference evidence="7 8" key="1">
    <citation type="submission" date="2016-06" db="EMBL/GenBank/DDBJ databases">
        <title>Complete genome sequence of a saline-alkali tolerant type strain Dietzia timorensis ID05-A0528T.</title>
        <authorList>
            <person name="Wu X."/>
        </authorList>
    </citation>
    <scope>NUCLEOTIDE SEQUENCE [LARGE SCALE GENOMIC DNA]</scope>
    <source>
        <strain evidence="7 8">ID05-A0528</strain>
    </source>
</reference>
<dbReference type="InterPro" id="IPR036388">
    <property type="entry name" value="WH-like_DNA-bd_sf"/>
</dbReference>
<evidence type="ECO:0000256" key="5">
    <source>
        <dbReference type="SAM" id="MobiDB-lite"/>
    </source>
</evidence>
<evidence type="ECO:0000256" key="4">
    <source>
        <dbReference type="ARBA" id="ARBA00023163"/>
    </source>
</evidence>
<dbReference type="KEGG" id="dtm:BJL86_2618"/>
<organism evidence="7 8">
    <name type="scientific">Dietzia timorensis</name>
    <dbReference type="NCBI Taxonomy" id="499555"/>
    <lineage>
        <taxon>Bacteria</taxon>
        <taxon>Bacillati</taxon>
        <taxon>Actinomycetota</taxon>
        <taxon>Actinomycetes</taxon>
        <taxon>Mycobacteriales</taxon>
        <taxon>Dietziaceae</taxon>
        <taxon>Dietzia</taxon>
    </lineage>
</organism>
<dbReference type="Pfam" id="PF03466">
    <property type="entry name" value="LysR_substrate"/>
    <property type="match status" value="1"/>
</dbReference>
<dbReference type="OrthoDB" id="9808620at2"/>
<proteinExistence type="inferred from homology"/>
<dbReference type="Proteomes" id="UP000186104">
    <property type="component" value="Chromosome"/>
</dbReference>
<keyword evidence="4" id="KW-0804">Transcription</keyword>
<comment type="similarity">
    <text evidence="1">Belongs to the LysR transcriptional regulatory family.</text>
</comment>
<keyword evidence="8" id="KW-1185">Reference proteome</keyword>
<accession>A0A173LP17</accession>
<dbReference type="InterPro" id="IPR000847">
    <property type="entry name" value="LysR_HTH_N"/>
</dbReference>
<dbReference type="PROSITE" id="PS50931">
    <property type="entry name" value="HTH_LYSR"/>
    <property type="match status" value="1"/>
</dbReference>
<dbReference type="GO" id="GO:0000976">
    <property type="term" value="F:transcription cis-regulatory region binding"/>
    <property type="evidence" value="ECO:0007669"/>
    <property type="project" value="TreeGrafter"/>
</dbReference>
<sequence>MPLSARVPDLDVLDSLVTTARCGSMGAAANLLGLSQQAVSARVRTAERLLGVVVFVRSPSGVAPTDSGRSILTWADEVLRAAAALDAGAADLRGDPLASASVAVSNTVSEWLFPKWAATVRRQNPQAKISAIPGNSEQVLDAVQSDRVDLGFVEGPSIPHTVSSLDVARDELVVVVPPEHAWASRGRSPAASPTESGEPPPVSAEALGMTPLVMREHGSGTRTTFESALAALGITAVPPLMEFGSTAAVREAVFAADAPAVLSSLAVQRDLADRRLVRVPVSGVAFPRTLRAVWNPRRRPRGLAADLLAAAVAFGPGQTSHP</sequence>
<dbReference type="STRING" id="499555.BJL86_2618"/>
<dbReference type="Pfam" id="PF00126">
    <property type="entry name" value="HTH_1"/>
    <property type="match status" value="1"/>
</dbReference>
<dbReference type="Gene3D" id="1.10.10.10">
    <property type="entry name" value="Winged helix-like DNA-binding domain superfamily/Winged helix DNA-binding domain"/>
    <property type="match status" value="1"/>
</dbReference>
<dbReference type="GO" id="GO:0003700">
    <property type="term" value="F:DNA-binding transcription factor activity"/>
    <property type="evidence" value="ECO:0007669"/>
    <property type="project" value="InterPro"/>
</dbReference>
<evidence type="ECO:0000256" key="1">
    <source>
        <dbReference type="ARBA" id="ARBA00009437"/>
    </source>
</evidence>
<dbReference type="RefSeq" id="WP_075845011.1">
    <property type="nucleotide sequence ID" value="NZ_CP015961.1"/>
</dbReference>
<feature type="domain" description="HTH lysR-type" evidence="6">
    <location>
        <begin position="8"/>
        <end position="65"/>
    </location>
</feature>
<evidence type="ECO:0000256" key="3">
    <source>
        <dbReference type="ARBA" id="ARBA00023125"/>
    </source>
</evidence>
<dbReference type="SUPFAM" id="SSF46785">
    <property type="entry name" value="Winged helix' DNA-binding domain"/>
    <property type="match status" value="1"/>
</dbReference>
<dbReference type="InterPro" id="IPR005119">
    <property type="entry name" value="LysR_subst-bd"/>
</dbReference>
<keyword evidence="2" id="KW-0805">Transcription regulation</keyword>
<dbReference type="PANTHER" id="PTHR30126">
    <property type="entry name" value="HTH-TYPE TRANSCRIPTIONAL REGULATOR"/>
    <property type="match status" value="1"/>
</dbReference>
<dbReference type="SUPFAM" id="SSF53850">
    <property type="entry name" value="Periplasmic binding protein-like II"/>
    <property type="match status" value="1"/>
</dbReference>
<keyword evidence="3" id="KW-0238">DNA-binding</keyword>
<dbReference type="PANTHER" id="PTHR30126:SF39">
    <property type="entry name" value="HTH-TYPE TRANSCRIPTIONAL REGULATOR CYSL"/>
    <property type="match status" value="1"/>
</dbReference>
<feature type="region of interest" description="Disordered" evidence="5">
    <location>
        <begin position="183"/>
        <end position="205"/>
    </location>
</feature>
<dbReference type="AlphaFoldDB" id="A0A173LP17"/>
<evidence type="ECO:0000313" key="8">
    <source>
        <dbReference type="Proteomes" id="UP000186104"/>
    </source>
</evidence>
<protein>
    <submittedName>
        <fullName evidence="7">Putative HTH-type transcriptional regulator</fullName>
    </submittedName>
</protein>
<dbReference type="EMBL" id="CP015961">
    <property type="protein sequence ID" value="ANI93378.1"/>
    <property type="molecule type" value="Genomic_DNA"/>
</dbReference>
<evidence type="ECO:0000256" key="2">
    <source>
        <dbReference type="ARBA" id="ARBA00023015"/>
    </source>
</evidence>
<evidence type="ECO:0000259" key="6">
    <source>
        <dbReference type="PROSITE" id="PS50931"/>
    </source>
</evidence>
<gene>
    <name evidence="7" type="ORF">BJL86_2618</name>
</gene>